<sequence length="38" mass="4367">MIVKTKTKTKTKFEDQQVPNNSSMDRYGTITISPKRPP</sequence>
<feature type="region of interest" description="Disordered" evidence="1">
    <location>
        <begin position="1"/>
        <end position="38"/>
    </location>
</feature>
<protein>
    <submittedName>
        <fullName evidence="2">Uncharacterized protein</fullName>
    </submittedName>
</protein>
<accession>A0AAE8MJG2</accession>
<dbReference type="Proteomes" id="UP001187734">
    <property type="component" value="Unassembled WGS sequence"/>
</dbReference>
<keyword evidence="3" id="KW-1185">Reference proteome</keyword>
<gene>
    <name evidence="2" type="ORF">FTOL_11770</name>
</gene>
<comment type="caution">
    <text evidence="2">The sequence shown here is derived from an EMBL/GenBank/DDBJ whole genome shotgun (WGS) entry which is preliminary data.</text>
</comment>
<organism evidence="2 3">
    <name type="scientific">Fusarium torulosum</name>
    <dbReference type="NCBI Taxonomy" id="33205"/>
    <lineage>
        <taxon>Eukaryota</taxon>
        <taxon>Fungi</taxon>
        <taxon>Dikarya</taxon>
        <taxon>Ascomycota</taxon>
        <taxon>Pezizomycotina</taxon>
        <taxon>Sordariomycetes</taxon>
        <taxon>Hypocreomycetidae</taxon>
        <taxon>Hypocreales</taxon>
        <taxon>Nectriaceae</taxon>
        <taxon>Fusarium</taxon>
    </lineage>
</organism>
<evidence type="ECO:0000256" key="1">
    <source>
        <dbReference type="SAM" id="MobiDB-lite"/>
    </source>
</evidence>
<evidence type="ECO:0000313" key="3">
    <source>
        <dbReference type="Proteomes" id="UP001187734"/>
    </source>
</evidence>
<name>A0AAE8MJG2_9HYPO</name>
<proteinExistence type="predicted"/>
<feature type="compositionally biased region" description="Basic residues" evidence="1">
    <location>
        <begin position="1"/>
        <end position="10"/>
    </location>
</feature>
<dbReference type="EMBL" id="ONZP01000512">
    <property type="protein sequence ID" value="SPJ86745.1"/>
    <property type="molecule type" value="Genomic_DNA"/>
</dbReference>
<dbReference type="AlphaFoldDB" id="A0AAE8MJG2"/>
<evidence type="ECO:0000313" key="2">
    <source>
        <dbReference type="EMBL" id="SPJ86745.1"/>
    </source>
</evidence>
<reference evidence="2" key="1">
    <citation type="submission" date="2018-03" db="EMBL/GenBank/DDBJ databases">
        <authorList>
            <person name="Guldener U."/>
        </authorList>
    </citation>
    <scope>NUCLEOTIDE SEQUENCE</scope>
</reference>